<accession>A0A1F6B844</accession>
<gene>
    <name evidence="2" type="ORF">A2968_06595</name>
</gene>
<keyword evidence="1" id="KW-0812">Transmembrane</keyword>
<name>A0A1F6B844_9BACT</name>
<evidence type="ECO:0000256" key="1">
    <source>
        <dbReference type="SAM" id="Phobius"/>
    </source>
</evidence>
<evidence type="ECO:0000313" key="3">
    <source>
        <dbReference type="Proteomes" id="UP000176228"/>
    </source>
</evidence>
<keyword evidence="1" id="KW-0472">Membrane</keyword>
<reference evidence="2 3" key="1">
    <citation type="journal article" date="2016" name="Nat. Commun.">
        <title>Thousands of microbial genomes shed light on interconnected biogeochemical processes in an aquifer system.</title>
        <authorList>
            <person name="Anantharaman K."/>
            <person name="Brown C.T."/>
            <person name="Hug L.A."/>
            <person name="Sharon I."/>
            <person name="Castelle C.J."/>
            <person name="Probst A.J."/>
            <person name="Thomas B.C."/>
            <person name="Singh A."/>
            <person name="Wilkins M.J."/>
            <person name="Karaoz U."/>
            <person name="Brodie E.L."/>
            <person name="Williams K.H."/>
            <person name="Hubbard S.S."/>
            <person name="Banfield J.F."/>
        </authorList>
    </citation>
    <scope>NUCLEOTIDE SEQUENCE [LARGE SCALE GENOMIC DNA]</scope>
</reference>
<sequence length="77" mass="8661">MPENTTVINKEALGPDDLAAILELNNQQQKLKSKTNHLKAYMVSVFFLLLDFSILLSISSSENEVLMTEMRQSFALS</sequence>
<dbReference type="EMBL" id="MFJU01000042">
    <property type="protein sequence ID" value="OGG32912.1"/>
    <property type="molecule type" value="Genomic_DNA"/>
</dbReference>
<keyword evidence="1" id="KW-1133">Transmembrane helix</keyword>
<dbReference type="AlphaFoldDB" id="A0A1F6B844"/>
<dbReference type="Proteomes" id="UP000176228">
    <property type="component" value="Unassembled WGS sequence"/>
</dbReference>
<evidence type="ECO:0000313" key="2">
    <source>
        <dbReference type="EMBL" id="OGG32912.1"/>
    </source>
</evidence>
<proteinExistence type="predicted"/>
<feature type="transmembrane region" description="Helical" evidence="1">
    <location>
        <begin position="40"/>
        <end position="58"/>
    </location>
</feature>
<organism evidence="2 3">
    <name type="scientific">Candidatus Gottesmanbacteria bacterium RIFCSPLOWO2_01_FULL_42_22</name>
    <dbReference type="NCBI Taxonomy" id="1798391"/>
    <lineage>
        <taxon>Bacteria</taxon>
        <taxon>Candidatus Gottesmaniibacteriota</taxon>
    </lineage>
</organism>
<comment type="caution">
    <text evidence="2">The sequence shown here is derived from an EMBL/GenBank/DDBJ whole genome shotgun (WGS) entry which is preliminary data.</text>
</comment>
<protein>
    <submittedName>
        <fullName evidence="2">Uncharacterized protein</fullName>
    </submittedName>
</protein>